<evidence type="ECO:0000313" key="9">
    <source>
        <dbReference type="EMBL" id="MFC4292379.1"/>
    </source>
</evidence>
<comment type="caution">
    <text evidence="9">The sequence shown here is derived from an EMBL/GenBank/DDBJ whole genome shotgun (WGS) entry which is preliminary data.</text>
</comment>
<comment type="catalytic activity">
    <reaction evidence="1 5 6">
        <text>[protein]-peptidylproline (omega=180) = [protein]-peptidylproline (omega=0)</text>
        <dbReference type="Rhea" id="RHEA:16237"/>
        <dbReference type="Rhea" id="RHEA-COMP:10747"/>
        <dbReference type="Rhea" id="RHEA-COMP:10748"/>
        <dbReference type="ChEBI" id="CHEBI:83833"/>
        <dbReference type="ChEBI" id="CHEBI:83834"/>
        <dbReference type="EC" id="5.2.1.8"/>
    </reaction>
</comment>
<reference evidence="10" key="1">
    <citation type="journal article" date="2019" name="Int. J. Syst. Evol. Microbiol.">
        <title>The Global Catalogue of Microorganisms (GCM) 10K type strain sequencing project: providing services to taxonomists for standard genome sequencing and annotation.</title>
        <authorList>
            <consortium name="The Broad Institute Genomics Platform"/>
            <consortium name="The Broad Institute Genome Sequencing Center for Infectious Disease"/>
            <person name="Wu L."/>
            <person name="Ma J."/>
        </authorList>
    </citation>
    <scope>NUCLEOTIDE SEQUENCE [LARGE SCALE GENOMIC DNA]</scope>
    <source>
        <strain evidence="10">CECT 8531</strain>
    </source>
</reference>
<comment type="similarity">
    <text evidence="2 6">Belongs to the FKBP-type PPIase family.</text>
</comment>
<evidence type="ECO:0000256" key="1">
    <source>
        <dbReference type="ARBA" id="ARBA00000971"/>
    </source>
</evidence>
<dbReference type="Proteomes" id="UP001595887">
    <property type="component" value="Unassembled WGS sequence"/>
</dbReference>
<dbReference type="RefSeq" id="WP_381423021.1">
    <property type="nucleotide sequence ID" value="NZ_JBHSDH010000013.1"/>
</dbReference>
<dbReference type="SUPFAM" id="SSF54534">
    <property type="entry name" value="FKBP-like"/>
    <property type="match status" value="2"/>
</dbReference>
<evidence type="ECO:0000256" key="2">
    <source>
        <dbReference type="ARBA" id="ARBA00006577"/>
    </source>
</evidence>
<evidence type="ECO:0000256" key="3">
    <source>
        <dbReference type="ARBA" id="ARBA00023110"/>
    </source>
</evidence>
<proteinExistence type="inferred from homology"/>
<feature type="domain" description="PPIase FKBP-type" evidence="8">
    <location>
        <begin position="66"/>
        <end position="148"/>
    </location>
</feature>
<dbReference type="PROSITE" id="PS50059">
    <property type="entry name" value="FKBP_PPIASE"/>
    <property type="match status" value="1"/>
</dbReference>
<evidence type="ECO:0000256" key="4">
    <source>
        <dbReference type="ARBA" id="ARBA00023235"/>
    </source>
</evidence>
<keyword evidence="10" id="KW-1185">Reference proteome</keyword>
<keyword evidence="4 5" id="KW-0413">Isomerase</keyword>
<name>A0ABV8RI74_9SPHN</name>
<keyword evidence="3 5" id="KW-0697">Rotamase</keyword>
<protein>
    <recommendedName>
        <fullName evidence="6">Peptidyl-prolyl cis-trans isomerase</fullName>
        <ecNumber evidence="6">5.2.1.8</ecNumber>
    </recommendedName>
</protein>
<feature type="signal peptide" evidence="7">
    <location>
        <begin position="1"/>
        <end position="25"/>
    </location>
</feature>
<evidence type="ECO:0000256" key="5">
    <source>
        <dbReference type="PROSITE-ProRule" id="PRU00277"/>
    </source>
</evidence>
<evidence type="ECO:0000313" key="10">
    <source>
        <dbReference type="Proteomes" id="UP001595887"/>
    </source>
</evidence>
<evidence type="ECO:0000256" key="6">
    <source>
        <dbReference type="RuleBase" id="RU003915"/>
    </source>
</evidence>
<sequence>MKIAFWASAAALVLSPIAAPVAAYAQQSAGKKAATKTADLRCDTTTASGLSYTILKAGAGDAPGADDSVKVNYRGRLAKDGTQFDAGQGANFPVSGVIAGFAEGLQLMQPGAKFRFCIPAALGYGDQDKGTIPPASDLVFEVDLIEVNKAAAPVVQIIPETERQCEMTTASGMGYKELNSGLGNAPTDEDVALVNYRVYRPDTGQVMDASDWLQIPLAQASTAIGEALKLMTIGSSYRFCIPGAMLGQPPKEDGTPPPPVNFHIDLVDVKKSSELR</sequence>
<dbReference type="EC" id="5.2.1.8" evidence="6"/>
<evidence type="ECO:0000259" key="8">
    <source>
        <dbReference type="PROSITE" id="PS50059"/>
    </source>
</evidence>
<keyword evidence="7" id="KW-0732">Signal</keyword>
<dbReference type="PANTHER" id="PTHR43811">
    <property type="entry name" value="FKBP-TYPE PEPTIDYL-PROLYL CIS-TRANS ISOMERASE FKPA"/>
    <property type="match status" value="1"/>
</dbReference>
<accession>A0ABV8RI74</accession>
<dbReference type="Gene3D" id="3.10.50.40">
    <property type="match status" value="2"/>
</dbReference>
<organism evidence="9 10">
    <name type="scientific">Sphingorhabdus arenilitoris</name>
    <dbReference type="NCBI Taxonomy" id="1490041"/>
    <lineage>
        <taxon>Bacteria</taxon>
        <taxon>Pseudomonadati</taxon>
        <taxon>Pseudomonadota</taxon>
        <taxon>Alphaproteobacteria</taxon>
        <taxon>Sphingomonadales</taxon>
        <taxon>Sphingomonadaceae</taxon>
        <taxon>Sphingorhabdus</taxon>
    </lineage>
</organism>
<dbReference type="Pfam" id="PF00254">
    <property type="entry name" value="FKBP_C"/>
    <property type="match status" value="1"/>
</dbReference>
<dbReference type="GO" id="GO:0003755">
    <property type="term" value="F:peptidyl-prolyl cis-trans isomerase activity"/>
    <property type="evidence" value="ECO:0007669"/>
    <property type="project" value="UniProtKB-EC"/>
</dbReference>
<feature type="chain" id="PRO_5046241687" description="Peptidyl-prolyl cis-trans isomerase" evidence="7">
    <location>
        <begin position="26"/>
        <end position="276"/>
    </location>
</feature>
<dbReference type="InterPro" id="IPR001179">
    <property type="entry name" value="PPIase_FKBP_dom"/>
</dbReference>
<dbReference type="EMBL" id="JBHSDH010000013">
    <property type="protein sequence ID" value="MFC4292379.1"/>
    <property type="molecule type" value="Genomic_DNA"/>
</dbReference>
<gene>
    <name evidence="9" type="ORF">ACFOWX_08115</name>
</gene>
<dbReference type="PANTHER" id="PTHR43811:SF19">
    <property type="entry name" value="39 KDA FK506-BINDING NUCLEAR PROTEIN"/>
    <property type="match status" value="1"/>
</dbReference>
<evidence type="ECO:0000256" key="7">
    <source>
        <dbReference type="SAM" id="SignalP"/>
    </source>
</evidence>
<dbReference type="InterPro" id="IPR046357">
    <property type="entry name" value="PPIase_dom_sf"/>
</dbReference>